<dbReference type="EMBL" id="JASBNA010000020">
    <property type="protein sequence ID" value="KAK7685605.1"/>
    <property type="molecule type" value="Genomic_DNA"/>
</dbReference>
<proteinExistence type="predicted"/>
<dbReference type="AlphaFoldDB" id="A0AAW0FWN9"/>
<name>A0AAW0FWN9_9APHY</name>
<reference evidence="1 2" key="1">
    <citation type="submission" date="2022-09" db="EMBL/GenBank/DDBJ databases">
        <authorList>
            <person name="Palmer J.M."/>
        </authorList>
    </citation>
    <scope>NUCLEOTIDE SEQUENCE [LARGE SCALE GENOMIC DNA]</scope>
    <source>
        <strain evidence="1 2">DSM 7382</strain>
    </source>
</reference>
<evidence type="ECO:0008006" key="3">
    <source>
        <dbReference type="Google" id="ProtNLM"/>
    </source>
</evidence>
<evidence type="ECO:0000313" key="2">
    <source>
        <dbReference type="Proteomes" id="UP001385951"/>
    </source>
</evidence>
<sequence>MTSTVTLTIDNQLGKMGQPDELFTLTPHKDKAYLVAGQVVTEPSSVPNQTASKPNNGGIYQATSNPPRVRGIANYLLPDDQNQLVIFFTYGNCRLLIISKNLQLDDQLVQKAEDNGSNRVSGSFVQNNEVYTFQIIVNTTTSTDGKVTMCFLTATNTYTMYIQGLESESEALIGA</sequence>
<evidence type="ECO:0000313" key="1">
    <source>
        <dbReference type="EMBL" id="KAK7685605.1"/>
    </source>
</evidence>
<comment type="caution">
    <text evidence="1">The sequence shown here is derived from an EMBL/GenBank/DDBJ whole genome shotgun (WGS) entry which is preliminary data.</text>
</comment>
<gene>
    <name evidence="1" type="ORF">QCA50_011472</name>
</gene>
<organism evidence="1 2">
    <name type="scientific">Cerrena zonata</name>
    <dbReference type="NCBI Taxonomy" id="2478898"/>
    <lineage>
        <taxon>Eukaryota</taxon>
        <taxon>Fungi</taxon>
        <taxon>Dikarya</taxon>
        <taxon>Basidiomycota</taxon>
        <taxon>Agaricomycotina</taxon>
        <taxon>Agaricomycetes</taxon>
        <taxon>Polyporales</taxon>
        <taxon>Cerrenaceae</taxon>
        <taxon>Cerrena</taxon>
    </lineage>
</organism>
<accession>A0AAW0FWN9</accession>
<keyword evidence="2" id="KW-1185">Reference proteome</keyword>
<dbReference type="Proteomes" id="UP001385951">
    <property type="component" value="Unassembled WGS sequence"/>
</dbReference>
<protein>
    <recommendedName>
        <fullName evidence="3">Inclusion body protein</fullName>
    </recommendedName>
</protein>